<comment type="caution">
    <text evidence="6">The sequence shown here is derived from an EMBL/GenBank/DDBJ whole genome shotgun (WGS) entry which is preliminary data.</text>
</comment>
<dbReference type="PIRSF" id="PIRSF036382">
    <property type="entry name" value="RR_antiterm"/>
    <property type="match status" value="1"/>
</dbReference>
<dbReference type="SUPFAM" id="SSF52172">
    <property type="entry name" value="CheY-like"/>
    <property type="match status" value="1"/>
</dbReference>
<dbReference type="PROSITE" id="PS50110">
    <property type="entry name" value="RESPONSE_REGULATORY"/>
    <property type="match status" value="1"/>
</dbReference>
<dbReference type="EMBL" id="JBHSEF010000023">
    <property type="protein sequence ID" value="MFC4355512.1"/>
    <property type="molecule type" value="Genomic_DNA"/>
</dbReference>
<evidence type="ECO:0000256" key="2">
    <source>
        <dbReference type="ARBA" id="ARBA00023012"/>
    </source>
</evidence>
<dbReference type="Gene3D" id="1.10.10.10">
    <property type="entry name" value="Winged helix-like DNA-binding domain superfamily/Winged helix DNA-binding domain"/>
    <property type="match status" value="1"/>
</dbReference>
<dbReference type="PANTHER" id="PTHR44591:SF3">
    <property type="entry name" value="RESPONSE REGULATORY DOMAIN-CONTAINING PROTEIN"/>
    <property type="match status" value="1"/>
</dbReference>
<evidence type="ECO:0000259" key="4">
    <source>
        <dbReference type="PROSITE" id="PS50110"/>
    </source>
</evidence>
<dbReference type="InterPro" id="IPR036388">
    <property type="entry name" value="WH-like_DNA-bd_sf"/>
</dbReference>
<dbReference type="InterPro" id="IPR008327">
    <property type="entry name" value="Sig_transdc_resp-reg_antiterm"/>
</dbReference>
<dbReference type="InterPro" id="IPR050595">
    <property type="entry name" value="Bact_response_regulator"/>
</dbReference>
<evidence type="ECO:0000313" key="7">
    <source>
        <dbReference type="Proteomes" id="UP001595733"/>
    </source>
</evidence>
<feature type="domain" description="Response regulatory" evidence="4">
    <location>
        <begin position="4"/>
        <end position="118"/>
    </location>
</feature>
<reference evidence="7" key="1">
    <citation type="journal article" date="2019" name="Int. J. Syst. Evol. Microbiol.">
        <title>The Global Catalogue of Microorganisms (GCM) 10K type strain sequencing project: providing services to taxonomists for standard genome sequencing and annotation.</title>
        <authorList>
            <consortium name="The Broad Institute Genomics Platform"/>
            <consortium name="The Broad Institute Genome Sequencing Center for Infectious Disease"/>
            <person name="Wu L."/>
            <person name="Ma J."/>
        </authorList>
    </citation>
    <scope>NUCLEOTIDE SEQUENCE [LARGE SCALE GENOMIC DNA]</scope>
    <source>
        <strain evidence="7">CCUG 50353</strain>
    </source>
</reference>
<protein>
    <submittedName>
        <fullName evidence="6">ANTAR domain-containing response regulator</fullName>
    </submittedName>
</protein>
<name>A0ABV8UXJ8_9BACL</name>
<evidence type="ECO:0000259" key="5">
    <source>
        <dbReference type="PROSITE" id="PS50921"/>
    </source>
</evidence>
<dbReference type="SMART" id="SM01012">
    <property type="entry name" value="ANTAR"/>
    <property type="match status" value="1"/>
</dbReference>
<evidence type="ECO:0000256" key="3">
    <source>
        <dbReference type="PROSITE-ProRule" id="PRU00169"/>
    </source>
</evidence>
<sequence length="190" mass="21509">MKKRILIAEDESLIRMDVRLMLEDNGYEVVGEAGNGDKAIELAFAHRPDLILMDIKMPKINGLQASQVIASQLDLPILLITAYSQKEFIEKARQDNIVGYLVKPISEANLLPAVEVALHQADKTKRLKGDVQKANEMVEKRKLVERAKGILMDREHLSEPEAFKKMRSTSMSRQITLESLAKEIIEHVHN</sequence>
<keyword evidence="2" id="KW-0902">Two-component regulatory system</keyword>
<dbReference type="InterPro" id="IPR011006">
    <property type="entry name" value="CheY-like_superfamily"/>
</dbReference>
<dbReference type="Pfam" id="PF00072">
    <property type="entry name" value="Response_reg"/>
    <property type="match status" value="1"/>
</dbReference>
<dbReference type="Pfam" id="PF03861">
    <property type="entry name" value="ANTAR"/>
    <property type="match status" value="1"/>
</dbReference>
<dbReference type="Gene3D" id="3.40.50.2300">
    <property type="match status" value="1"/>
</dbReference>
<proteinExistence type="predicted"/>
<dbReference type="InterPro" id="IPR001789">
    <property type="entry name" value="Sig_transdc_resp-reg_receiver"/>
</dbReference>
<feature type="modified residue" description="4-aspartylphosphate" evidence="3">
    <location>
        <position position="54"/>
    </location>
</feature>
<keyword evidence="1 3" id="KW-0597">Phosphoprotein</keyword>
<accession>A0ABV8UXJ8</accession>
<dbReference type="InterPro" id="IPR005561">
    <property type="entry name" value="ANTAR"/>
</dbReference>
<gene>
    <name evidence="6" type="ORF">ACFO0S_10660</name>
</gene>
<evidence type="ECO:0000313" key="6">
    <source>
        <dbReference type="EMBL" id="MFC4355512.1"/>
    </source>
</evidence>
<dbReference type="Proteomes" id="UP001595733">
    <property type="component" value="Unassembled WGS sequence"/>
</dbReference>
<dbReference type="RefSeq" id="WP_378142012.1">
    <property type="nucleotide sequence ID" value="NZ_JBHSEF010000023.1"/>
</dbReference>
<organism evidence="6 7">
    <name type="scientific">Chryseomicrobium palamuruense</name>
    <dbReference type="NCBI Taxonomy" id="682973"/>
    <lineage>
        <taxon>Bacteria</taxon>
        <taxon>Bacillati</taxon>
        <taxon>Bacillota</taxon>
        <taxon>Bacilli</taxon>
        <taxon>Bacillales</taxon>
        <taxon>Caryophanaceae</taxon>
        <taxon>Chryseomicrobium</taxon>
    </lineage>
</organism>
<feature type="domain" description="ANTAR" evidence="5">
    <location>
        <begin position="124"/>
        <end position="185"/>
    </location>
</feature>
<dbReference type="PANTHER" id="PTHR44591">
    <property type="entry name" value="STRESS RESPONSE REGULATOR PROTEIN 1"/>
    <property type="match status" value="1"/>
</dbReference>
<dbReference type="PROSITE" id="PS50921">
    <property type="entry name" value="ANTAR"/>
    <property type="match status" value="1"/>
</dbReference>
<dbReference type="SMART" id="SM00448">
    <property type="entry name" value="REC"/>
    <property type="match status" value="1"/>
</dbReference>
<keyword evidence="7" id="KW-1185">Reference proteome</keyword>
<evidence type="ECO:0000256" key="1">
    <source>
        <dbReference type="ARBA" id="ARBA00022553"/>
    </source>
</evidence>